<comment type="caution">
    <text evidence="3">The sequence shown here is derived from an EMBL/GenBank/DDBJ whole genome shotgun (WGS) entry which is preliminary data.</text>
</comment>
<sequence length="383" mass="39230">MLWKILSIVTALALGLGLWFSYGMQGAIKAERELASRSTKNLEDVKRQFARANEAKEAQVKALEETTKQHGELKEKVAQSNEEVSLKEKEATAVVTQVEEVKKQVAQLEEQITKSGDIPKLLEEVKQLDTQVAASNAALANSQQQAALGDGRVAKVQAEIRALQEREADQKRGTVTKDFTARVSQAFPGFGFVILNKGNRAGLFANANLEVKRGREIVAKLKVRDVEQGNAVADVVPGSMSEGSELRAGDLVIAGKAQAPASASQPAPVPADGAAAAATPAPVDGAAPAANMADDPFGAPPAGMAPAPAAPTEADPFGAPAAPAPADGGMQPAPAPAPADADPFGAPATPAPAPATPPAAADPFAAPTAPAAPAEGGNMMMGQ</sequence>
<reference evidence="3 4" key="1">
    <citation type="submission" date="2019-05" db="EMBL/GenBank/DDBJ databases">
        <title>Verrucobacter flavum gen. nov., sp. nov. a new member of the family Verrucomicrobiaceae.</title>
        <authorList>
            <person name="Szuroczki S."/>
            <person name="Abbaszade G."/>
            <person name="Szabo A."/>
            <person name="Felfoldi T."/>
            <person name="Schumann P."/>
            <person name="Boka K."/>
            <person name="Keki Z."/>
            <person name="Toumi M."/>
            <person name="Toth E."/>
        </authorList>
    </citation>
    <scope>NUCLEOTIDE SEQUENCE [LARGE SCALE GENOMIC DNA]</scope>
    <source>
        <strain evidence="3 4">MG-N-17</strain>
    </source>
</reference>
<keyword evidence="4" id="KW-1185">Reference proteome</keyword>
<accession>A0A5R8KFE2</accession>
<dbReference type="Proteomes" id="UP000306196">
    <property type="component" value="Unassembled WGS sequence"/>
</dbReference>
<dbReference type="AlphaFoldDB" id="A0A5R8KFE2"/>
<dbReference type="OrthoDB" id="192493at2"/>
<dbReference type="RefSeq" id="WP_138085843.1">
    <property type="nucleotide sequence ID" value="NZ_VAUV01000006.1"/>
</dbReference>
<protein>
    <submittedName>
        <fullName evidence="3">Uncharacterized protein</fullName>
    </submittedName>
</protein>
<evidence type="ECO:0000313" key="4">
    <source>
        <dbReference type="Proteomes" id="UP000306196"/>
    </source>
</evidence>
<gene>
    <name evidence="3" type="ORF">FEM03_08840</name>
</gene>
<feature type="coiled-coil region" evidence="1">
    <location>
        <begin position="28"/>
        <end position="145"/>
    </location>
</feature>
<feature type="compositionally biased region" description="Low complexity" evidence="2">
    <location>
        <begin position="358"/>
        <end position="374"/>
    </location>
</feature>
<organism evidence="3 4">
    <name type="scientific">Phragmitibacter flavus</name>
    <dbReference type="NCBI Taxonomy" id="2576071"/>
    <lineage>
        <taxon>Bacteria</taxon>
        <taxon>Pseudomonadati</taxon>
        <taxon>Verrucomicrobiota</taxon>
        <taxon>Verrucomicrobiia</taxon>
        <taxon>Verrucomicrobiales</taxon>
        <taxon>Verrucomicrobiaceae</taxon>
        <taxon>Phragmitibacter</taxon>
    </lineage>
</organism>
<feature type="region of interest" description="Disordered" evidence="2">
    <location>
        <begin position="262"/>
        <end position="383"/>
    </location>
</feature>
<evidence type="ECO:0000313" key="3">
    <source>
        <dbReference type="EMBL" id="TLD71014.1"/>
    </source>
</evidence>
<evidence type="ECO:0000256" key="2">
    <source>
        <dbReference type="SAM" id="MobiDB-lite"/>
    </source>
</evidence>
<dbReference type="EMBL" id="VAUV01000006">
    <property type="protein sequence ID" value="TLD71014.1"/>
    <property type="molecule type" value="Genomic_DNA"/>
</dbReference>
<feature type="compositionally biased region" description="Low complexity" evidence="2">
    <location>
        <begin position="262"/>
        <end position="348"/>
    </location>
</feature>
<name>A0A5R8KFE2_9BACT</name>
<evidence type="ECO:0000256" key="1">
    <source>
        <dbReference type="SAM" id="Coils"/>
    </source>
</evidence>
<dbReference type="Gene3D" id="1.10.287.1490">
    <property type="match status" value="1"/>
</dbReference>
<proteinExistence type="predicted"/>
<keyword evidence="1" id="KW-0175">Coiled coil</keyword>